<feature type="domain" description="Serine aminopeptidase S33" evidence="2">
    <location>
        <begin position="259"/>
        <end position="385"/>
    </location>
</feature>
<organism evidence="3">
    <name type="scientific">Alexandrium catenella</name>
    <name type="common">Red tide dinoflagellate</name>
    <name type="synonym">Gonyaulax catenella</name>
    <dbReference type="NCBI Taxonomy" id="2925"/>
    <lineage>
        <taxon>Eukaryota</taxon>
        <taxon>Sar</taxon>
        <taxon>Alveolata</taxon>
        <taxon>Dinophyceae</taxon>
        <taxon>Gonyaulacales</taxon>
        <taxon>Pyrocystaceae</taxon>
        <taxon>Alexandrium</taxon>
    </lineage>
</organism>
<dbReference type="PANTHER" id="PTHR11614">
    <property type="entry name" value="PHOSPHOLIPASE-RELATED"/>
    <property type="match status" value="1"/>
</dbReference>
<name>A0A7S1WHM2_ALECA</name>
<dbReference type="Pfam" id="PF12146">
    <property type="entry name" value="Hydrolase_4"/>
    <property type="match status" value="2"/>
</dbReference>
<dbReference type="AlphaFoldDB" id="A0A7S1WHM2"/>
<gene>
    <name evidence="3" type="ORF">ACAT0790_LOCUS45632</name>
</gene>
<evidence type="ECO:0000259" key="2">
    <source>
        <dbReference type="Pfam" id="PF12146"/>
    </source>
</evidence>
<sequence>MFRLVGLGEGLFECCNPASIGEPEFLAQEQHISSRAPSSLFPSTTGGLQLYFQKWQSDRHDRVRAVVFAHHGEVEHSGWFNALAVRLAAIGCTTFAPDAQGWGQSDGARGYFSDFEEIVNDFVEFCRMKWSEVLSSQSKSQTMQRPGFVLVGKGFGALVVLRALVELQELVCASGVTPAVVLLSPGFRFSSFISEQSNVSCGFDSQQCARQPVAQCARDGVAYAPACAAVPTKPWTGSCRDPGQVPQRHAPEPDSGQHQKLEQMSNWFPKMIVTQPVDPDMVSRDPQTVDRMCRDALCWRQGYRSRVLSEIVQEQSTVADNISENMEIFGSVPALILHGSGDKLFSVHGSHSIHSMWCDAAQRSGVYPRLKIYDGAFHQLLNEPNREEVMNDVVLFVASKASPA</sequence>
<dbReference type="InterPro" id="IPR029058">
    <property type="entry name" value="AB_hydrolase_fold"/>
</dbReference>
<evidence type="ECO:0000313" key="3">
    <source>
        <dbReference type="EMBL" id="CAD9168864.1"/>
    </source>
</evidence>
<feature type="region of interest" description="Disordered" evidence="1">
    <location>
        <begin position="238"/>
        <end position="258"/>
    </location>
</feature>
<feature type="domain" description="Serine aminopeptidase S33" evidence="2">
    <location>
        <begin position="62"/>
        <end position="189"/>
    </location>
</feature>
<dbReference type="SUPFAM" id="SSF53474">
    <property type="entry name" value="alpha/beta-Hydrolases"/>
    <property type="match status" value="1"/>
</dbReference>
<dbReference type="Gene3D" id="3.40.50.1820">
    <property type="entry name" value="alpha/beta hydrolase"/>
    <property type="match status" value="1"/>
</dbReference>
<proteinExistence type="predicted"/>
<protein>
    <recommendedName>
        <fullName evidence="2">Serine aminopeptidase S33 domain-containing protein</fullName>
    </recommendedName>
</protein>
<evidence type="ECO:0000256" key="1">
    <source>
        <dbReference type="SAM" id="MobiDB-lite"/>
    </source>
</evidence>
<reference evidence="3" key="1">
    <citation type="submission" date="2021-01" db="EMBL/GenBank/DDBJ databases">
        <authorList>
            <person name="Corre E."/>
            <person name="Pelletier E."/>
            <person name="Niang G."/>
            <person name="Scheremetjew M."/>
            <person name="Finn R."/>
            <person name="Kale V."/>
            <person name="Holt S."/>
            <person name="Cochrane G."/>
            <person name="Meng A."/>
            <person name="Brown T."/>
            <person name="Cohen L."/>
        </authorList>
    </citation>
    <scope>NUCLEOTIDE SEQUENCE</scope>
    <source>
        <strain evidence="3">OF101</strain>
    </source>
</reference>
<dbReference type="InterPro" id="IPR022742">
    <property type="entry name" value="Hydrolase_4"/>
</dbReference>
<feature type="compositionally biased region" description="Basic and acidic residues" evidence="1">
    <location>
        <begin position="249"/>
        <end position="258"/>
    </location>
</feature>
<dbReference type="EMBL" id="HBGE01076176">
    <property type="protein sequence ID" value="CAD9168864.1"/>
    <property type="molecule type" value="Transcribed_RNA"/>
</dbReference>
<accession>A0A7S1WHM2</accession>
<dbReference type="InterPro" id="IPR051044">
    <property type="entry name" value="MAG_DAG_Lipase"/>
</dbReference>